<dbReference type="NCBIfam" id="TIGR04344">
    <property type="entry name" value="ovoA_Nterm"/>
    <property type="match status" value="1"/>
</dbReference>
<dbReference type="SUPFAM" id="SSF53335">
    <property type="entry name" value="S-adenosyl-L-methionine-dependent methyltransferases"/>
    <property type="match status" value="1"/>
</dbReference>
<organism evidence="7 8">
    <name type="scientific">Mytilus galloprovincialis</name>
    <name type="common">Mediterranean mussel</name>
    <dbReference type="NCBI Taxonomy" id="29158"/>
    <lineage>
        <taxon>Eukaryota</taxon>
        <taxon>Metazoa</taxon>
        <taxon>Spiralia</taxon>
        <taxon>Lophotrochozoa</taxon>
        <taxon>Mollusca</taxon>
        <taxon>Bivalvia</taxon>
        <taxon>Autobranchia</taxon>
        <taxon>Pteriomorphia</taxon>
        <taxon>Mytilida</taxon>
        <taxon>Mytiloidea</taxon>
        <taxon>Mytilidae</taxon>
        <taxon>Mytilinae</taxon>
        <taxon>Mytilus</taxon>
    </lineage>
</organism>
<dbReference type="CDD" id="cd00054">
    <property type="entry name" value="EGF_CA"/>
    <property type="match status" value="1"/>
</dbReference>
<dbReference type="PROSITE" id="PS01186">
    <property type="entry name" value="EGF_2"/>
    <property type="match status" value="1"/>
</dbReference>
<dbReference type="InterPro" id="IPR042095">
    <property type="entry name" value="SUMF_sf"/>
</dbReference>
<dbReference type="SUPFAM" id="SSF49899">
    <property type="entry name" value="Concanavalin A-like lectins/glucanases"/>
    <property type="match status" value="1"/>
</dbReference>
<evidence type="ECO:0000313" key="7">
    <source>
        <dbReference type="EMBL" id="VDI50781.1"/>
    </source>
</evidence>
<evidence type="ECO:0000259" key="5">
    <source>
        <dbReference type="PROSITE" id="PS50025"/>
    </source>
</evidence>
<evidence type="ECO:0000259" key="6">
    <source>
        <dbReference type="PROSITE" id="PS50026"/>
    </source>
</evidence>
<keyword evidence="8" id="KW-1185">Reference proteome</keyword>
<dbReference type="SMART" id="SM00181">
    <property type="entry name" value="EGF"/>
    <property type="match status" value="1"/>
</dbReference>
<dbReference type="GO" id="GO:0005509">
    <property type="term" value="F:calcium ion binding"/>
    <property type="evidence" value="ECO:0007669"/>
    <property type="project" value="InterPro"/>
</dbReference>
<name>A0A8B6FM77_MYTGA</name>
<dbReference type="PROSITE" id="PS00022">
    <property type="entry name" value="EGF_1"/>
    <property type="match status" value="1"/>
</dbReference>
<evidence type="ECO:0000256" key="4">
    <source>
        <dbReference type="SAM" id="MobiDB-lite"/>
    </source>
</evidence>
<dbReference type="SMART" id="SM00179">
    <property type="entry name" value="EGF_CA"/>
    <property type="match status" value="1"/>
</dbReference>
<dbReference type="PANTHER" id="PTHR23150:SF26">
    <property type="entry name" value="GENERIC METHYLTRANSFERASE"/>
    <property type="match status" value="1"/>
</dbReference>
<proteinExistence type="inferred from homology"/>
<dbReference type="SMART" id="SM00282">
    <property type="entry name" value="LamG"/>
    <property type="match status" value="1"/>
</dbReference>
<dbReference type="InterPro" id="IPR013320">
    <property type="entry name" value="ConA-like_dom_sf"/>
</dbReference>
<evidence type="ECO:0000256" key="2">
    <source>
        <dbReference type="ARBA" id="ARBA00023157"/>
    </source>
</evidence>
<dbReference type="Proteomes" id="UP000596742">
    <property type="component" value="Unassembled WGS sequence"/>
</dbReference>
<comment type="caution">
    <text evidence="3">Lacks conserved residue(s) required for the propagation of feature annotation.</text>
</comment>
<dbReference type="InterPro" id="IPR000742">
    <property type="entry name" value="EGF"/>
</dbReference>
<dbReference type="PANTHER" id="PTHR23150">
    <property type="entry name" value="SULFATASE MODIFYING FACTOR 1, 2"/>
    <property type="match status" value="1"/>
</dbReference>
<evidence type="ECO:0000256" key="3">
    <source>
        <dbReference type="PROSITE-ProRule" id="PRU00076"/>
    </source>
</evidence>
<dbReference type="InterPro" id="IPR051043">
    <property type="entry name" value="Sulfatase_Mod_Factor_Kinase"/>
</dbReference>
<feature type="region of interest" description="Disordered" evidence="4">
    <location>
        <begin position="617"/>
        <end position="671"/>
    </location>
</feature>
<gene>
    <name evidence="7" type="ORF">MGAL_10B085964</name>
</gene>
<dbReference type="InterPro" id="IPR001791">
    <property type="entry name" value="Laminin_G"/>
</dbReference>
<accession>A0A8B6FM77</accession>
<keyword evidence="2 3" id="KW-1015">Disulfide bond</keyword>
<feature type="compositionally biased region" description="Low complexity" evidence="4">
    <location>
        <begin position="632"/>
        <end position="657"/>
    </location>
</feature>
<dbReference type="AlphaFoldDB" id="A0A8B6FM77"/>
<comment type="similarity">
    <text evidence="1">Belongs to the sulfatase-modifying factor family.</text>
</comment>
<dbReference type="CDD" id="cd00110">
    <property type="entry name" value="LamG"/>
    <property type="match status" value="1"/>
</dbReference>
<dbReference type="Pfam" id="PF03781">
    <property type="entry name" value="FGE-sulfatase"/>
    <property type="match status" value="2"/>
</dbReference>
<dbReference type="Gene3D" id="3.90.1580.10">
    <property type="entry name" value="paralog of FGE (formylglycine-generating enzyme)"/>
    <property type="match status" value="1"/>
</dbReference>
<feature type="compositionally biased region" description="Polar residues" evidence="4">
    <location>
        <begin position="658"/>
        <end position="671"/>
    </location>
</feature>
<dbReference type="InterPro" id="IPR016187">
    <property type="entry name" value="CTDL_fold"/>
</dbReference>
<comment type="caution">
    <text evidence="7">The sequence shown here is derived from an EMBL/GenBank/DDBJ whole genome shotgun (WGS) entry which is preliminary data.</text>
</comment>
<dbReference type="Gene3D" id="3.40.50.150">
    <property type="entry name" value="Vaccinia Virus protein VP39"/>
    <property type="match status" value="1"/>
</dbReference>
<dbReference type="InterPro" id="IPR027577">
    <property type="entry name" value="OvoA_Nterm"/>
</dbReference>
<keyword evidence="3" id="KW-0245">EGF-like domain</keyword>
<dbReference type="Pfam" id="PF00008">
    <property type="entry name" value="EGF"/>
    <property type="match status" value="1"/>
</dbReference>
<dbReference type="PROSITE" id="PS50026">
    <property type="entry name" value="EGF_3"/>
    <property type="match status" value="1"/>
</dbReference>
<dbReference type="InterPro" id="IPR029063">
    <property type="entry name" value="SAM-dependent_MTases_sf"/>
</dbReference>
<dbReference type="Gene3D" id="2.10.25.10">
    <property type="entry name" value="Laminin"/>
    <property type="match status" value="1"/>
</dbReference>
<feature type="disulfide bond" evidence="3">
    <location>
        <begin position="58"/>
        <end position="67"/>
    </location>
</feature>
<dbReference type="InterPro" id="IPR005532">
    <property type="entry name" value="SUMF_dom"/>
</dbReference>
<dbReference type="OrthoDB" id="659at2759"/>
<dbReference type="GO" id="GO:0120147">
    <property type="term" value="F:formylglycine-generating oxidase activity"/>
    <property type="evidence" value="ECO:0007669"/>
    <property type="project" value="TreeGrafter"/>
</dbReference>
<evidence type="ECO:0008006" key="9">
    <source>
        <dbReference type="Google" id="ProtNLM"/>
    </source>
</evidence>
<dbReference type="SUPFAM" id="SSF56436">
    <property type="entry name" value="C-type lectin-like"/>
    <property type="match status" value="2"/>
</dbReference>
<feature type="compositionally biased region" description="Polar residues" evidence="4">
    <location>
        <begin position="617"/>
        <end position="631"/>
    </location>
</feature>
<dbReference type="Pfam" id="PF02210">
    <property type="entry name" value="Laminin_G_2"/>
    <property type="match status" value="1"/>
</dbReference>
<evidence type="ECO:0000313" key="8">
    <source>
        <dbReference type="Proteomes" id="UP000596742"/>
    </source>
</evidence>
<feature type="domain" description="Laminin G" evidence="5">
    <location>
        <begin position="75"/>
        <end position="246"/>
    </location>
</feature>
<dbReference type="EMBL" id="UYJE01006993">
    <property type="protein sequence ID" value="VDI50781.1"/>
    <property type="molecule type" value="Genomic_DNA"/>
</dbReference>
<sequence>MFWWTAYQLMIINGRPLEVVSDAREGINIDNCDHPCVDQPCLNAGECQPDKGEYNCYCPLGYHGSDCEDIIEEKIDAAHFSGHSYLKYSEKDIIERVNGNKIDVQMKIKPETKDGLLFWSGKHYPLTSSSDFFALGFTNGALILRYNLGGGEVKITYNSTNLFDGKWHDVRVQRDKTDSFIMVDNSQVVEGSSPGSYTILNTNQRLYIGGMPEVKIAQGCKSIDQSLLILHLFNGQSSITALLKFCGQGRGRIQGLYLNTLDSDAITFLVKVFGQGLKRQPGAASCFIYIAVSHKREVTMKTSVLTGKENFQSLKPPDLSCCTKQQLQDYFENSYELNESLFLSLKEDDIFYKCPDRLRLPLIFYFCHTSVVYVNKLVLSGLLKERVNLEFETMFETGVDEMSWDDTENYRMGGSYKWPSVNEVMDYRRTVRNIIIKMIQDTPLVLPITKESPWWGLLMGMEHERIHLETSSVLIRQLPVDMVTKPDGWVYGPMKYSEPVMSNPMIRVEEREVTYGKPDDFPSYGWDNEYGEETSRVPAFEASKYLVTNREYLEFVHDEGYSKKNLWTEEGWGWKLYRHAEHPAFWVCDNGCKGGCGAALSSYSHCHFNTELTTTNGVTNGQSNIVTNGQSNGLTNGQNNGVTNGQNNGMTNGQSNGVTNGQSNGVTNGHTNGFNRGGTVYKYRAMFDVLDMPLDWPVEVNYHEAHAFCSWKGSGNRLLTEAEMNVIRDDQFPPSDGPKSDVIYQDNIDLNLNLKFGSSTPVNMFPATEAGFHDVYGNVWHWTEDHFNGLYDYRSHYLYDDFSSPCFDGRHNIILGGSWISTGDEASRFARYAFRRHFIQHAGFRLARSLETAELPARLIDSEVFVLGIGVQENPYVIEEEGHKVMKVPTTNKQYGYDEKHQLYGILEQEFGYRDPLPLAIARLCKEYKTESGNESLCWIGCGTGIGPMHLHNVFQNILAIDYGGRFIDTALKLQKGEQVEYTKSNGQQAVAMFDGVGYDNVVFKQLTWLPNEVNSHSMTVVTFLDRTLNPKAWLARLWEVTKEGGLVLIVSDWEIEKLQVSLQRHMVYIGKRELSYQDGNAVAMMTIWKRI</sequence>
<feature type="domain" description="EGF-like" evidence="6">
    <location>
        <begin position="33"/>
        <end position="68"/>
    </location>
</feature>
<dbReference type="PROSITE" id="PS50025">
    <property type="entry name" value="LAM_G_DOMAIN"/>
    <property type="match status" value="1"/>
</dbReference>
<reference evidence="7" key="1">
    <citation type="submission" date="2018-11" db="EMBL/GenBank/DDBJ databases">
        <authorList>
            <person name="Alioto T."/>
            <person name="Alioto T."/>
        </authorList>
    </citation>
    <scope>NUCLEOTIDE SEQUENCE</scope>
</reference>
<dbReference type="Gene3D" id="2.60.120.200">
    <property type="match status" value="1"/>
</dbReference>
<dbReference type="InterPro" id="IPR001881">
    <property type="entry name" value="EGF-like_Ca-bd_dom"/>
</dbReference>
<protein>
    <recommendedName>
        <fullName evidence="9">EGF-like domain-containing protein</fullName>
    </recommendedName>
</protein>
<evidence type="ECO:0000256" key="1">
    <source>
        <dbReference type="ARBA" id="ARBA00005310"/>
    </source>
</evidence>